<evidence type="ECO:0000256" key="1">
    <source>
        <dbReference type="SAM" id="Phobius"/>
    </source>
</evidence>
<dbReference type="InterPro" id="IPR002656">
    <property type="entry name" value="Acyl_transf_3_dom"/>
</dbReference>
<dbReference type="PANTHER" id="PTHR23028">
    <property type="entry name" value="ACETYLTRANSFERASE"/>
    <property type="match status" value="1"/>
</dbReference>
<evidence type="ECO:0000259" key="3">
    <source>
        <dbReference type="Pfam" id="PF19040"/>
    </source>
</evidence>
<feature type="transmembrane region" description="Helical" evidence="1">
    <location>
        <begin position="235"/>
        <end position="254"/>
    </location>
</feature>
<dbReference type="PANTHER" id="PTHR23028:SF53">
    <property type="entry name" value="ACYL_TRANSF_3 DOMAIN-CONTAINING PROTEIN"/>
    <property type="match status" value="1"/>
</dbReference>
<feature type="domain" description="Acyltransferase 3" evidence="2">
    <location>
        <begin position="5"/>
        <end position="343"/>
    </location>
</feature>
<dbReference type="GO" id="GO:0016746">
    <property type="term" value="F:acyltransferase activity"/>
    <property type="evidence" value="ECO:0007669"/>
    <property type="project" value="UniProtKB-KW"/>
</dbReference>
<keyword evidence="1" id="KW-0472">Membrane</keyword>
<feature type="transmembrane region" description="Helical" evidence="1">
    <location>
        <begin position="143"/>
        <end position="161"/>
    </location>
</feature>
<feature type="transmembrane region" description="Helical" evidence="1">
    <location>
        <begin position="260"/>
        <end position="279"/>
    </location>
</feature>
<feature type="transmembrane region" description="Helical" evidence="1">
    <location>
        <begin position="201"/>
        <end position="223"/>
    </location>
</feature>
<feature type="transmembrane region" description="Helical" evidence="1">
    <location>
        <begin position="30"/>
        <end position="50"/>
    </location>
</feature>
<keyword evidence="1" id="KW-1133">Transmembrane helix</keyword>
<protein>
    <submittedName>
        <fullName evidence="4">Acyltransferase</fullName>
    </submittedName>
</protein>
<accession>A0ABX6JYA9</accession>
<keyword evidence="4" id="KW-0012">Acyltransferase</keyword>
<dbReference type="InterPro" id="IPR043968">
    <property type="entry name" value="SGNH"/>
</dbReference>
<dbReference type="Proteomes" id="UP000503441">
    <property type="component" value="Chromosome"/>
</dbReference>
<reference evidence="4 5" key="1">
    <citation type="submission" date="2020-03" db="EMBL/GenBank/DDBJ databases">
        <title>Leucobacter sp. nov., isolated from beetles.</title>
        <authorList>
            <person name="Hyun D.-W."/>
            <person name="Bae J.-W."/>
        </authorList>
    </citation>
    <scope>NUCLEOTIDE SEQUENCE [LARGE SCALE GENOMIC DNA]</scope>
    <source>
        <strain evidence="4 5">HDW9A</strain>
    </source>
</reference>
<keyword evidence="1" id="KW-0812">Transmembrane</keyword>
<feature type="transmembrane region" description="Helical" evidence="1">
    <location>
        <begin position="300"/>
        <end position="319"/>
    </location>
</feature>
<dbReference type="RefSeq" id="WP_166331560.1">
    <property type="nucleotide sequence ID" value="NZ_CP049933.1"/>
</dbReference>
<sequence length="688" mass="74587">MFRPDIQGLRAVAVGVVLLFHANAPFLPGGFVGVDVFFVISGYLITGILLREATATGRIRLASFYAKRARRILPAATIVLVATGILTVLFLPQIRWQDIGIEIAAAAVYVVNWVLAANTDYLNADVAASPLQHFWTLAVEEQFYIVWPLIILLLLLFVRRLRNEQTRNTATQWSLRAGVLILLIPSLLWSVTYTASDPAPAYFATTTRLWELAIGALVAVFAVQLERIPTLPGLIVGWVGIGGIASASIFYTAATPFPGAAALLPTLGAAAVIVGGMNGRSTRGVGVLLSIRPMRWVGDISYSLYLWHWPLVVVATYMLGEELRFRHGIIVVILSFVPAWLSYRLIENPFRNWSRLKERVSASLFAGAGLMLVSVLVGAGVFVAPVTRQGGGVDPSTALGAMALVDDPGAGEPVDSVPGGFTPSAIEARDDNSVIYETGCHADQGFTQNPGCTLGDENGDTTVALVGDSHAANWAPAMTPLAEKHGWRLRVFTKSACPFADVVTLKGEGERYDACTDWNDRVTQKLIEEQPDLVVTSNSAKRALWDDGQLTLAQSEEPFAEGLRRTWQQLNDAGIPVAVLQDIPRMGIDVPECVSAHPDQLTECAVPRAEAVDALSTPEIPAQHGMQDTKLINMNDWICPAASCAPVIGNVLIWRDDQHLTATYSNSLVTPLEQKLQDSRVNLGLWDR</sequence>
<feature type="transmembrane region" description="Helical" evidence="1">
    <location>
        <begin position="325"/>
        <end position="343"/>
    </location>
</feature>
<evidence type="ECO:0000313" key="5">
    <source>
        <dbReference type="Proteomes" id="UP000503441"/>
    </source>
</evidence>
<organism evidence="4 5">
    <name type="scientific">Leucobacter coleopterorum</name>
    <dbReference type="NCBI Taxonomy" id="2714933"/>
    <lineage>
        <taxon>Bacteria</taxon>
        <taxon>Bacillati</taxon>
        <taxon>Actinomycetota</taxon>
        <taxon>Actinomycetes</taxon>
        <taxon>Micrococcales</taxon>
        <taxon>Microbacteriaceae</taxon>
        <taxon>Leucobacter</taxon>
    </lineage>
</organism>
<dbReference type="InterPro" id="IPR050879">
    <property type="entry name" value="Acyltransferase_3"/>
</dbReference>
<feature type="domain" description="SGNH" evidence="3">
    <location>
        <begin position="440"/>
        <end position="669"/>
    </location>
</feature>
<proteinExistence type="predicted"/>
<keyword evidence="4" id="KW-0808">Transferase</keyword>
<keyword evidence="5" id="KW-1185">Reference proteome</keyword>
<dbReference type="Pfam" id="PF19040">
    <property type="entry name" value="SGNH"/>
    <property type="match status" value="1"/>
</dbReference>
<evidence type="ECO:0000313" key="4">
    <source>
        <dbReference type="EMBL" id="QIM19317.1"/>
    </source>
</evidence>
<feature type="transmembrane region" description="Helical" evidence="1">
    <location>
        <begin position="173"/>
        <end position="195"/>
    </location>
</feature>
<evidence type="ECO:0000259" key="2">
    <source>
        <dbReference type="Pfam" id="PF01757"/>
    </source>
</evidence>
<name>A0ABX6JYA9_9MICO</name>
<dbReference type="EMBL" id="CP049933">
    <property type="protein sequence ID" value="QIM19317.1"/>
    <property type="molecule type" value="Genomic_DNA"/>
</dbReference>
<dbReference type="Pfam" id="PF01757">
    <property type="entry name" value="Acyl_transf_3"/>
    <property type="match status" value="1"/>
</dbReference>
<feature type="transmembrane region" description="Helical" evidence="1">
    <location>
        <begin position="364"/>
        <end position="386"/>
    </location>
</feature>
<gene>
    <name evidence="4" type="ORF">G7066_13395</name>
</gene>
<feature type="transmembrane region" description="Helical" evidence="1">
    <location>
        <begin position="71"/>
        <end position="91"/>
    </location>
</feature>